<feature type="region of interest" description="Disordered" evidence="1">
    <location>
        <begin position="261"/>
        <end position="281"/>
    </location>
</feature>
<feature type="compositionally biased region" description="Low complexity" evidence="1">
    <location>
        <begin position="314"/>
        <end position="336"/>
    </location>
</feature>
<dbReference type="InterPro" id="IPR051316">
    <property type="entry name" value="Zinc-reg_GTPase_activator"/>
</dbReference>
<protein>
    <recommendedName>
        <fullName evidence="2">CobW/HypB/UreG nucleotide-binding domain-containing protein</fullName>
    </recommendedName>
</protein>
<dbReference type="CDD" id="cd03112">
    <property type="entry name" value="CobW-like"/>
    <property type="match status" value="1"/>
</dbReference>
<accession>A0ABY8UKV6</accession>
<dbReference type="PANTHER" id="PTHR13748">
    <property type="entry name" value="COBW-RELATED"/>
    <property type="match status" value="1"/>
</dbReference>
<keyword evidence="4" id="KW-1185">Reference proteome</keyword>
<sequence>MQDLASAVLSRRYEEQLFQQVSSHNRVVPALVITGFLGSGKTTLLQHLLATCGGEMKLGVLVNEAASLDVDSQLLAAQQANAAAGIKAARLAGGCACCAVAGDLQAALAELACSPNYQHLDYLLLETSGVADAEPLAASLAAAGFRLAGVVVLVDAEAGLGVLTQDVAVAQAANCCRVGFRLAGVLVDAEAGLEVLTQDVAVAQVRAADVAVLSKCDLATLAGVAAVEDRLQQLAPGLRMLRARFGQVPPEALLDIDLPDEEQQQQQQQDGSSGPQAAPASVQGEIGFLSHEPVVAGTASRRARQPGIASIRRANAAAAANGTGSQQQQQQQQQQQAGLPHHPHSHPQQRSQHSHFASVAFTAGAPLCMACFQCFTAARLLTAQGRPAEQCSL</sequence>
<dbReference type="SUPFAM" id="SSF52540">
    <property type="entry name" value="P-loop containing nucleoside triphosphate hydrolases"/>
    <property type="match status" value="1"/>
</dbReference>
<proteinExistence type="predicted"/>
<evidence type="ECO:0000313" key="3">
    <source>
        <dbReference type="EMBL" id="WIA21989.1"/>
    </source>
</evidence>
<feature type="compositionally biased region" description="Low complexity" evidence="1">
    <location>
        <begin position="264"/>
        <end position="276"/>
    </location>
</feature>
<dbReference type="InterPro" id="IPR003495">
    <property type="entry name" value="CobW/HypB/UreG_nucleotide-bd"/>
</dbReference>
<dbReference type="PANTHER" id="PTHR13748:SF59">
    <property type="entry name" value="COBW C-TERMINAL DOMAIN-CONTAINING PROTEIN"/>
    <property type="match status" value="1"/>
</dbReference>
<dbReference type="Pfam" id="PF02492">
    <property type="entry name" value="cobW"/>
    <property type="match status" value="1"/>
</dbReference>
<gene>
    <name evidence="3" type="ORF">OEZ85_004344</name>
</gene>
<evidence type="ECO:0000259" key="2">
    <source>
        <dbReference type="Pfam" id="PF02492"/>
    </source>
</evidence>
<feature type="domain" description="CobW/HypB/UreG nucleotide-binding" evidence="2">
    <location>
        <begin position="29"/>
        <end position="240"/>
    </location>
</feature>
<dbReference type="EMBL" id="CP126221">
    <property type="protein sequence ID" value="WIA21989.1"/>
    <property type="molecule type" value="Genomic_DNA"/>
</dbReference>
<dbReference type="Gene3D" id="3.40.50.300">
    <property type="entry name" value="P-loop containing nucleotide triphosphate hydrolases"/>
    <property type="match status" value="1"/>
</dbReference>
<feature type="region of interest" description="Disordered" evidence="1">
    <location>
        <begin position="314"/>
        <end position="355"/>
    </location>
</feature>
<dbReference type="Proteomes" id="UP001244341">
    <property type="component" value="Chromosome 14b"/>
</dbReference>
<evidence type="ECO:0000313" key="4">
    <source>
        <dbReference type="Proteomes" id="UP001244341"/>
    </source>
</evidence>
<organism evidence="3 4">
    <name type="scientific">Tetradesmus obliquus</name>
    <name type="common">Green alga</name>
    <name type="synonym">Acutodesmus obliquus</name>
    <dbReference type="NCBI Taxonomy" id="3088"/>
    <lineage>
        <taxon>Eukaryota</taxon>
        <taxon>Viridiplantae</taxon>
        <taxon>Chlorophyta</taxon>
        <taxon>core chlorophytes</taxon>
        <taxon>Chlorophyceae</taxon>
        <taxon>CS clade</taxon>
        <taxon>Sphaeropleales</taxon>
        <taxon>Scenedesmaceae</taxon>
        <taxon>Tetradesmus</taxon>
    </lineage>
</organism>
<evidence type="ECO:0000256" key="1">
    <source>
        <dbReference type="SAM" id="MobiDB-lite"/>
    </source>
</evidence>
<reference evidence="3 4" key="1">
    <citation type="submission" date="2023-05" db="EMBL/GenBank/DDBJ databases">
        <title>A 100% complete, gapless, phased diploid assembly of the Scenedesmus obliquus UTEX 3031 genome.</title>
        <authorList>
            <person name="Biondi T.C."/>
            <person name="Hanschen E.R."/>
            <person name="Kwon T."/>
            <person name="Eng W."/>
            <person name="Kruse C.P.S."/>
            <person name="Koehler S.I."/>
            <person name="Kunde Y."/>
            <person name="Gleasner C.D."/>
            <person name="You Mak K.T."/>
            <person name="Polle J."/>
            <person name="Hovde B.T."/>
            <person name="Starkenburg S.R."/>
        </authorList>
    </citation>
    <scope>NUCLEOTIDE SEQUENCE [LARGE SCALE GENOMIC DNA]</scope>
    <source>
        <strain evidence="3 4">DOE0152z</strain>
    </source>
</reference>
<name>A0ABY8UKV6_TETOB</name>
<dbReference type="InterPro" id="IPR027417">
    <property type="entry name" value="P-loop_NTPase"/>
</dbReference>